<keyword evidence="14" id="KW-1185">Reference proteome</keyword>
<organism evidence="13 14">
    <name type="scientific">Araneus ventricosus</name>
    <name type="common">Orbweaver spider</name>
    <name type="synonym">Epeira ventricosa</name>
    <dbReference type="NCBI Taxonomy" id="182803"/>
    <lineage>
        <taxon>Eukaryota</taxon>
        <taxon>Metazoa</taxon>
        <taxon>Ecdysozoa</taxon>
        <taxon>Arthropoda</taxon>
        <taxon>Chelicerata</taxon>
        <taxon>Arachnida</taxon>
        <taxon>Araneae</taxon>
        <taxon>Araneomorphae</taxon>
        <taxon>Entelegynae</taxon>
        <taxon>Araneoidea</taxon>
        <taxon>Araneidae</taxon>
        <taxon>Araneus</taxon>
    </lineage>
</organism>
<keyword evidence="8" id="KW-0238">DNA-binding</keyword>
<feature type="domain" description="C2H2-type" evidence="12">
    <location>
        <begin position="193"/>
        <end position="220"/>
    </location>
</feature>
<evidence type="ECO:0000313" key="13">
    <source>
        <dbReference type="EMBL" id="GBN26792.1"/>
    </source>
</evidence>
<evidence type="ECO:0000256" key="1">
    <source>
        <dbReference type="ARBA" id="ARBA00004123"/>
    </source>
</evidence>
<feature type="domain" description="C2H2-type" evidence="12">
    <location>
        <begin position="85"/>
        <end position="112"/>
    </location>
</feature>
<evidence type="ECO:0000256" key="4">
    <source>
        <dbReference type="ARBA" id="ARBA00022737"/>
    </source>
</evidence>
<dbReference type="Gene3D" id="3.30.160.60">
    <property type="entry name" value="Classic Zinc Finger"/>
    <property type="match status" value="8"/>
</dbReference>
<feature type="domain" description="C2H2-type" evidence="12">
    <location>
        <begin position="456"/>
        <end position="483"/>
    </location>
</feature>
<dbReference type="OrthoDB" id="6414746at2759"/>
<evidence type="ECO:0000256" key="9">
    <source>
        <dbReference type="ARBA" id="ARBA00023163"/>
    </source>
</evidence>
<feature type="domain" description="C2H2-type" evidence="12">
    <location>
        <begin position="164"/>
        <end position="192"/>
    </location>
</feature>
<evidence type="ECO:0000313" key="14">
    <source>
        <dbReference type="Proteomes" id="UP000499080"/>
    </source>
</evidence>
<dbReference type="InterPro" id="IPR050752">
    <property type="entry name" value="C2H2-ZF_domain"/>
</dbReference>
<feature type="domain" description="C2H2-type" evidence="12">
    <location>
        <begin position="428"/>
        <end position="455"/>
    </location>
</feature>
<keyword evidence="10" id="KW-0539">Nucleus</keyword>
<feature type="domain" description="C2H2-type" evidence="12">
    <location>
        <begin position="223"/>
        <end position="251"/>
    </location>
</feature>
<keyword evidence="6" id="KW-0862">Zinc</keyword>
<gene>
    <name evidence="13" type="primary">Zfp26_11</name>
    <name evidence="13" type="ORF">AVEN_121062_1</name>
</gene>
<evidence type="ECO:0000256" key="2">
    <source>
        <dbReference type="ARBA" id="ARBA00006991"/>
    </source>
</evidence>
<keyword evidence="9" id="KW-0804">Transcription</keyword>
<dbReference type="AlphaFoldDB" id="A0A4Y2MJW5"/>
<sequence length="552" mass="65145">MANSIFQYCTCNFCDLKFKNSSDLDLHNQLHTGSGEFSCPLCKETFVDLTELQLHDLQHSLEEIKKEKRSPSPINISCIQPASSFACKICNKVFLSDEELFDHVTQHADTENIINQSSSKSSDGYETEEDFKPPVIRTVYKRPYRKVTLNRTVKHLRFDVDGPYECKTCKKVFNGPSSLNRHQRRFHLNKRKYMCTACPKTFVNLSLLCEHSLQHCKTKRQEFECYICKKHFSSSMLLLEHIFISHVCQNKHFCQACFKFFCSEEELTSHMEDHIAAYNCNKCKKWYKTKSKLNNHRCVFDGPRPYPCKICGKRFSRLYHLQRHCYMHDREQGFSKVLGVDSEFFEKQNLVNNSNSANNAEEILINFKKKYECYMCNTRWYSFKNYKQHFLSEHKELEFNSCPVCFKKFNKTCKVKRHLVTHSKEKIFQCHLCPKSFSVQSTLNRHKKKHSGQELLSCYQCTKTFANKLGFQKHILMHEQGRKAAFKCTLCDKKFSKEKLLNEHILAYHDFFKEYQCKLCKRKFSTNGDLSCHMIMHTGQKSYKLLKKSVML</sequence>
<reference evidence="13 14" key="1">
    <citation type="journal article" date="2019" name="Sci. Rep.">
        <title>Orb-weaving spider Araneus ventricosus genome elucidates the spidroin gene catalogue.</title>
        <authorList>
            <person name="Kono N."/>
            <person name="Nakamura H."/>
            <person name="Ohtoshi R."/>
            <person name="Moran D.A.P."/>
            <person name="Shinohara A."/>
            <person name="Yoshida Y."/>
            <person name="Fujiwara M."/>
            <person name="Mori M."/>
            <person name="Tomita M."/>
            <person name="Arakawa K."/>
        </authorList>
    </citation>
    <scope>NUCLEOTIDE SEQUENCE [LARGE SCALE GENOMIC DNA]</scope>
</reference>
<protein>
    <submittedName>
        <fullName evidence="13">Zinc finger protein 26</fullName>
    </submittedName>
</protein>
<evidence type="ECO:0000259" key="12">
    <source>
        <dbReference type="PROSITE" id="PS50157"/>
    </source>
</evidence>
<dbReference type="PANTHER" id="PTHR24384">
    <property type="entry name" value="FINGER PUTATIVE TRANSCRIPTION FACTOR FAMILY-RELATED"/>
    <property type="match status" value="1"/>
</dbReference>
<keyword evidence="7" id="KW-0805">Transcription regulation</keyword>
<dbReference type="GO" id="GO:0008270">
    <property type="term" value="F:zinc ion binding"/>
    <property type="evidence" value="ECO:0007669"/>
    <property type="project" value="UniProtKB-KW"/>
</dbReference>
<feature type="domain" description="C2H2-type" evidence="12">
    <location>
        <begin position="9"/>
        <end position="36"/>
    </location>
</feature>
<dbReference type="Pfam" id="PF00096">
    <property type="entry name" value="zf-C2H2"/>
    <property type="match status" value="4"/>
</dbReference>
<dbReference type="PROSITE" id="PS00028">
    <property type="entry name" value="ZINC_FINGER_C2H2_1"/>
    <property type="match status" value="13"/>
</dbReference>
<feature type="domain" description="C2H2-type" evidence="12">
    <location>
        <begin position="37"/>
        <end position="64"/>
    </location>
</feature>
<dbReference type="FunFam" id="3.30.160.60:FF:000340">
    <property type="entry name" value="zinc finger protein 473 isoform X1"/>
    <property type="match status" value="1"/>
</dbReference>
<dbReference type="PROSITE" id="PS50157">
    <property type="entry name" value="ZINC_FINGER_C2H2_2"/>
    <property type="match status" value="13"/>
</dbReference>
<dbReference type="FunFam" id="3.30.160.60:FF:000446">
    <property type="entry name" value="Zinc finger protein"/>
    <property type="match status" value="1"/>
</dbReference>
<feature type="domain" description="C2H2-type" evidence="12">
    <location>
        <begin position="278"/>
        <end position="305"/>
    </location>
</feature>
<feature type="domain" description="C2H2-type" evidence="12">
    <location>
        <begin position="306"/>
        <end position="333"/>
    </location>
</feature>
<evidence type="ECO:0000256" key="7">
    <source>
        <dbReference type="ARBA" id="ARBA00023015"/>
    </source>
</evidence>
<dbReference type="GO" id="GO:0000981">
    <property type="term" value="F:DNA-binding transcription factor activity, RNA polymerase II-specific"/>
    <property type="evidence" value="ECO:0007669"/>
    <property type="project" value="TreeGrafter"/>
</dbReference>
<feature type="domain" description="C2H2-type" evidence="12">
    <location>
        <begin position="486"/>
        <end position="514"/>
    </location>
</feature>
<dbReference type="GO" id="GO:0005634">
    <property type="term" value="C:nucleus"/>
    <property type="evidence" value="ECO:0007669"/>
    <property type="project" value="UniProtKB-SubCell"/>
</dbReference>
<evidence type="ECO:0000256" key="6">
    <source>
        <dbReference type="ARBA" id="ARBA00022833"/>
    </source>
</evidence>
<feature type="domain" description="C2H2-type" evidence="12">
    <location>
        <begin position="400"/>
        <end position="427"/>
    </location>
</feature>
<keyword evidence="4" id="KW-0677">Repeat</keyword>
<comment type="similarity">
    <text evidence="2">Belongs to the krueppel C2H2-type zinc-finger protein family.</text>
</comment>
<dbReference type="FunFam" id="3.30.160.60:FF:001156">
    <property type="entry name" value="Zinc finger protein 407"/>
    <property type="match status" value="1"/>
</dbReference>
<evidence type="ECO:0000256" key="11">
    <source>
        <dbReference type="PROSITE-ProRule" id="PRU00042"/>
    </source>
</evidence>
<dbReference type="InterPro" id="IPR036236">
    <property type="entry name" value="Znf_C2H2_sf"/>
</dbReference>
<evidence type="ECO:0000256" key="8">
    <source>
        <dbReference type="ARBA" id="ARBA00023125"/>
    </source>
</evidence>
<dbReference type="SUPFAM" id="SSF57667">
    <property type="entry name" value="beta-beta-alpha zinc fingers"/>
    <property type="match status" value="5"/>
</dbReference>
<evidence type="ECO:0000256" key="3">
    <source>
        <dbReference type="ARBA" id="ARBA00022723"/>
    </source>
</evidence>
<proteinExistence type="inferred from homology"/>
<keyword evidence="5 11" id="KW-0863">Zinc-finger</keyword>
<comment type="subcellular location">
    <subcellularLocation>
        <location evidence="1">Nucleus</location>
    </subcellularLocation>
</comment>
<feature type="domain" description="C2H2-type" evidence="12">
    <location>
        <begin position="515"/>
        <end position="542"/>
    </location>
</feature>
<keyword evidence="3" id="KW-0479">Metal-binding</keyword>
<dbReference type="EMBL" id="BGPR01007430">
    <property type="protein sequence ID" value="GBN26792.1"/>
    <property type="molecule type" value="Genomic_DNA"/>
</dbReference>
<comment type="caution">
    <text evidence="13">The sequence shown here is derived from an EMBL/GenBank/DDBJ whole genome shotgun (WGS) entry which is preliminary data.</text>
</comment>
<dbReference type="GO" id="GO:0000978">
    <property type="term" value="F:RNA polymerase II cis-regulatory region sequence-specific DNA binding"/>
    <property type="evidence" value="ECO:0007669"/>
    <property type="project" value="TreeGrafter"/>
</dbReference>
<evidence type="ECO:0000256" key="5">
    <source>
        <dbReference type="ARBA" id="ARBA00022771"/>
    </source>
</evidence>
<evidence type="ECO:0000256" key="10">
    <source>
        <dbReference type="ARBA" id="ARBA00023242"/>
    </source>
</evidence>
<dbReference type="SMART" id="SM00355">
    <property type="entry name" value="ZnF_C2H2"/>
    <property type="match status" value="15"/>
</dbReference>
<accession>A0A4Y2MJW5</accession>
<name>A0A4Y2MJW5_ARAVE</name>
<dbReference type="InterPro" id="IPR013087">
    <property type="entry name" value="Znf_C2H2_type"/>
</dbReference>
<dbReference type="PANTHER" id="PTHR24384:SF189">
    <property type="entry name" value="C2H2-TYPE DOMAIN-CONTAINING PROTEIN-RELATED"/>
    <property type="match status" value="1"/>
</dbReference>
<dbReference type="Proteomes" id="UP000499080">
    <property type="component" value="Unassembled WGS sequence"/>
</dbReference>